<dbReference type="PROSITE" id="PS50931">
    <property type="entry name" value="HTH_LYSR"/>
    <property type="match status" value="1"/>
</dbReference>
<evidence type="ECO:0000259" key="5">
    <source>
        <dbReference type="PROSITE" id="PS50931"/>
    </source>
</evidence>
<dbReference type="Pfam" id="PF03466">
    <property type="entry name" value="LysR_substrate"/>
    <property type="match status" value="1"/>
</dbReference>
<dbReference type="InterPro" id="IPR000847">
    <property type="entry name" value="LysR_HTH_N"/>
</dbReference>
<keyword evidence="7" id="KW-1185">Reference proteome</keyword>
<gene>
    <name evidence="6" type="primary">dmlR_13</name>
    <name evidence="6" type="ORF">LMG28138_04417</name>
</gene>
<dbReference type="PANTHER" id="PTHR30537:SF5">
    <property type="entry name" value="HTH-TYPE TRANSCRIPTIONAL ACTIVATOR TTDR-RELATED"/>
    <property type="match status" value="1"/>
</dbReference>
<keyword evidence="2" id="KW-0805">Transcription regulation</keyword>
<evidence type="ECO:0000256" key="4">
    <source>
        <dbReference type="ARBA" id="ARBA00023163"/>
    </source>
</evidence>
<dbReference type="RefSeq" id="WP_217478488.1">
    <property type="nucleotide sequence ID" value="NZ_CADIKM010000029.1"/>
</dbReference>
<dbReference type="EMBL" id="CADIKM010000029">
    <property type="protein sequence ID" value="CAB3798316.1"/>
    <property type="molecule type" value="Genomic_DNA"/>
</dbReference>
<dbReference type="SUPFAM" id="SSF46785">
    <property type="entry name" value="Winged helix' DNA-binding domain"/>
    <property type="match status" value="1"/>
</dbReference>
<dbReference type="GO" id="GO:0006351">
    <property type="term" value="P:DNA-templated transcription"/>
    <property type="evidence" value="ECO:0007669"/>
    <property type="project" value="TreeGrafter"/>
</dbReference>
<dbReference type="InterPro" id="IPR036388">
    <property type="entry name" value="WH-like_DNA-bd_sf"/>
</dbReference>
<dbReference type="CDD" id="cd08422">
    <property type="entry name" value="PBP2_CrgA_like"/>
    <property type="match status" value="1"/>
</dbReference>
<dbReference type="PANTHER" id="PTHR30537">
    <property type="entry name" value="HTH-TYPE TRANSCRIPTIONAL REGULATOR"/>
    <property type="match status" value="1"/>
</dbReference>
<dbReference type="Pfam" id="PF00126">
    <property type="entry name" value="HTH_1"/>
    <property type="match status" value="1"/>
</dbReference>
<evidence type="ECO:0000256" key="2">
    <source>
        <dbReference type="ARBA" id="ARBA00023015"/>
    </source>
</evidence>
<dbReference type="GO" id="GO:0043565">
    <property type="term" value="F:sequence-specific DNA binding"/>
    <property type="evidence" value="ECO:0007669"/>
    <property type="project" value="TreeGrafter"/>
</dbReference>
<dbReference type="SUPFAM" id="SSF53850">
    <property type="entry name" value="Periplasmic binding protein-like II"/>
    <property type="match status" value="1"/>
</dbReference>
<dbReference type="InterPro" id="IPR058163">
    <property type="entry name" value="LysR-type_TF_proteobact-type"/>
</dbReference>
<dbReference type="GO" id="GO:0003700">
    <property type="term" value="F:DNA-binding transcription factor activity"/>
    <property type="evidence" value="ECO:0007669"/>
    <property type="project" value="InterPro"/>
</dbReference>
<dbReference type="Proteomes" id="UP000494115">
    <property type="component" value="Unassembled WGS sequence"/>
</dbReference>
<proteinExistence type="inferred from homology"/>
<organism evidence="6 7">
    <name type="scientific">Pararobbsia alpina</name>
    <dbReference type="NCBI Taxonomy" id="621374"/>
    <lineage>
        <taxon>Bacteria</taxon>
        <taxon>Pseudomonadati</taxon>
        <taxon>Pseudomonadota</taxon>
        <taxon>Betaproteobacteria</taxon>
        <taxon>Burkholderiales</taxon>
        <taxon>Burkholderiaceae</taxon>
        <taxon>Pararobbsia</taxon>
    </lineage>
</organism>
<protein>
    <submittedName>
        <fullName evidence="6">HTH-type transcriptional regulator DmlR</fullName>
    </submittedName>
</protein>
<name>A0A6S7BPI5_9BURK</name>
<keyword evidence="3" id="KW-0238">DNA-binding</keyword>
<dbReference type="AlphaFoldDB" id="A0A6S7BPI5"/>
<evidence type="ECO:0000313" key="6">
    <source>
        <dbReference type="EMBL" id="CAB3798316.1"/>
    </source>
</evidence>
<dbReference type="Gene3D" id="1.10.10.10">
    <property type="entry name" value="Winged helix-like DNA-binding domain superfamily/Winged helix DNA-binding domain"/>
    <property type="match status" value="1"/>
</dbReference>
<evidence type="ECO:0000313" key="7">
    <source>
        <dbReference type="Proteomes" id="UP000494115"/>
    </source>
</evidence>
<comment type="similarity">
    <text evidence="1">Belongs to the LysR transcriptional regulatory family.</text>
</comment>
<dbReference type="FunFam" id="1.10.10.10:FF:000001">
    <property type="entry name" value="LysR family transcriptional regulator"/>
    <property type="match status" value="1"/>
</dbReference>
<sequence length="296" mass="32561">MQFEDMRIFAAAVDAASFTGAAARLGLSKQFVSKRVMALEEHLGARLLVRTTRRLSVTPVGRAYYDRVVQILGDVEEAERAVTSENAQPRGTLRLTAPMSFGTMHLGPMIPEFLQRCEEVSLEIDLNDRLVDLVGEGYDMGIRIGVLSDSSLIARRIAPFEMLTCCSPAYLARRGQPKTPDELVHHDCLVYGHSKSVDWLFKIHERPRPVAVTGRIRVNNGELARDAALAGLGITALPTFIVGDAIRSGRLVKVLEDYEPAAGGVFAVYPQHRQSSAAVRAFVDFLVERFAPDGEP</sequence>
<keyword evidence="4" id="KW-0804">Transcription</keyword>
<dbReference type="FunFam" id="3.40.190.290:FF:000001">
    <property type="entry name" value="Transcriptional regulator, LysR family"/>
    <property type="match status" value="1"/>
</dbReference>
<evidence type="ECO:0000256" key="1">
    <source>
        <dbReference type="ARBA" id="ARBA00009437"/>
    </source>
</evidence>
<dbReference type="InterPro" id="IPR005119">
    <property type="entry name" value="LysR_subst-bd"/>
</dbReference>
<evidence type="ECO:0000256" key="3">
    <source>
        <dbReference type="ARBA" id="ARBA00023125"/>
    </source>
</evidence>
<feature type="domain" description="HTH lysR-type" evidence="5">
    <location>
        <begin position="1"/>
        <end position="58"/>
    </location>
</feature>
<reference evidence="6 7" key="1">
    <citation type="submission" date="2020-04" db="EMBL/GenBank/DDBJ databases">
        <authorList>
            <person name="De Canck E."/>
        </authorList>
    </citation>
    <scope>NUCLEOTIDE SEQUENCE [LARGE SCALE GENOMIC DNA]</scope>
    <source>
        <strain evidence="6 7">LMG 28138</strain>
    </source>
</reference>
<dbReference type="Gene3D" id="3.40.190.290">
    <property type="match status" value="1"/>
</dbReference>
<dbReference type="InterPro" id="IPR036390">
    <property type="entry name" value="WH_DNA-bd_sf"/>
</dbReference>
<accession>A0A6S7BPI5</accession>